<protein>
    <recommendedName>
        <fullName evidence="5">Cation-translocating P-type ATPase</fullName>
    </recommendedName>
</protein>
<dbReference type="EMBL" id="CP011502">
    <property type="protein sequence ID" value="ALX03383.1"/>
    <property type="molecule type" value="Genomic_DNA"/>
</dbReference>
<comment type="similarity">
    <text evidence="1">Belongs to the cation transport ATPase (P-type) (TC 3.A.3) family. Type IB subfamily.</text>
</comment>
<feature type="transmembrane region" description="Helical" evidence="2">
    <location>
        <begin position="47"/>
        <end position="66"/>
    </location>
</feature>
<keyword evidence="2" id="KW-1133">Transmembrane helix</keyword>
<dbReference type="Gene3D" id="3.40.50.1000">
    <property type="entry name" value="HAD superfamily/HAD-like"/>
    <property type="match status" value="1"/>
</dbReference>
<keyword evidence="2" id="KW-0472">Membrane</keyword>
<dbReference type="InterPro" id="IPR051014">
    <property type="entry name" value="Cation_Transport_ATPase_IB"/>
</dbReference>
<feature type="transmembrane region" description="Helical" evidence="2">
    <location>
        <begin position="161"/>
        <end position="185"/>
    </location>
</feature>
<dbReference type="GO" id="GO:0000166">
    <property type="term" value="F:nucleotide binding"/>
    <property type="evidence" value="ECO:0007669"/>
    <property type="project" value="InterPro"/>
</dbReference>
<feature type="transmembrane region" description="Helical" evidence="2">
    <location>
        <begin position="434"/>
        <end position="454"/>
    </location>
</feature>
<feature type="transmembrane region" description="Helical" evidence="2">
    <location>
        <begin position="78"/>
        <end position="97"/>
    </location>
</feature>
<dbReference type="OrthoDB" id="3748306at2"/>
<organism evidence="3 4">
    <name type="scientific">Aeromicrobium erythreum</name>
    <dbReference type="NCBI Taxonomy" id="2041"/>
    <lineage>
        <taxon>Bacteria</taxon>
        <taxon>Bacillati</taxon>
        <taxon>Actinomycetota</taxon>
        <taxon>Actinomycetes</taxon>
        <taxon>Propionibacteriales</taxon>
        <taxon>Nocardioidaceae</taxon>
        <taxon>Aeromicrobium</taxon>
    </lineage>
</organism>
<keyword evidence="2" id="KW-0812">Transmembrane</keyword>
<dbReference type="SUPFAM" id="SSF56784">
    <property type="entry name" value="HAD-like"/>
    <property type="match status" value="1"/>
</dbReference>
<feature type="transmembrane region" description="Helical" evidence="2">
    <location>
        <begin position="136"/>
        <end position="155"/>
    </location>
</feature>
<dbReference type="PATRIC" id="fig|2041.4.peg.212"/>
<dbReference type="GO" id="GO:0016020">
    <property type="term" value="C:membrane"/>
    <property type="evidence" value="ECO:0007669"/>
    <property type="project" value="TreeGrafter"/>
</dbReference>
<dbReference type="STRING" id="2041.AERYTH_01030"/>
<proteinExistence type="inferred from homology"/>
<keyword evidence="4" id="KW-1185">Reference proteome</keyword>
<dbReference type="Gene3D" id="3.40.1110.10">
    <property type="entry name" value="Calcium-transporting ATPase, cytoplasmic domain N"/>
    <property type="match status" value="1"/>
</dbReference>
<dbReference type="PANTHER" id="PTHR48085">
    <property type="entry name" value="CADMIUM/ZINC-TRANSPORTING ATPASE HMA2-RELATED"/>
    <property type="match status" value="1"/>
</dbReference>
<name>A0A0U3TCV8_9ACTN</name>
<dbReference type="InterPro" id="IPR036412">
    <property type="entry name" value="HAD-like_sf"/>
</dbReference>
<evidence type="ECO:0000256" key="2">
    <source>
        <dbReference type="SAM" id="Phobius"/>
    </source>
</evidence>
<reference evidence="3 4" key="1">
    <citation type="journal article" date="1991" name="Int. J. Syst. Bacteriol.">
        <title>Description of the erythromycin-producing bacterium Arthrobacter sp. strain NRRL B-3381 as Aeromicrobium erythreum gen. nov., sp. nov.</title>
        <authorList>
            <person name="Miller E.S."/>
            <person name="Woese C.R."/>
            <person name="Brenner S."/>
        </authorList>
    </citation>
    <scope>NUCLEOTIDE SEQUENCE [LARGE SCALE GENOMIC DNA]</scope>
    <source>
        <strain evidence="3 4">AR18</strain>
    </source>
</reference>
<dbReference type="RefSeq" id="WP_067853473.1">
    <property type="nucleotide sequence ID" value="NZ_CP011502.1"/>
</dbReference>
<evidence type="ECO:0008006" key="5">
    <source>
        <dbReference type="Google" id="ProtNLM"/>
    </source>
</evidence>
<evidence type="ECO:0000313" key="4">
    <source>
        <dbReference type="Proteomes" id="UP000067689"/>
    </source>
</evidence>
<dbReference type="PANTHER" id="PTHR48085:SF5">
    <property type="entry name" value="CADMIUM_ZINC-TRANSPORTING ATPASE HMA4-RELATED"/>
    <property type="match status" value="1"/>
</dbReference>
<dbReference type="GO" id="GO:0022857">
    <property type="term" value="F:transmembrane transporter activity"/>
    <property type="evidence" value="ECO:0007669"/>
    <property type="project" value="TreeGrafter"/>
</dbReference>
<sequence>MTAAHAATGLSSRGPHRCLALTFVLGALLTASTVSVSMVPDLHFDGWRWVLAGVAVLAAALAVPVHREAAAELARRRLGPGVLGSLGLVVALAATVVETFVDATPTMAVAVVASAALLSVVLRWRGQQSLVDLPSAVTVVVTVGAVAAGAGWGVADSPERGLLVAAAVLVAAGPAAALSAGPAALRSARAGVARRDIGLPSPTAVAEVAAADVVLLDKDGTVTTGGLRVTSVDPVEPDHDRNLRWFAGALQHERDDRVARAISRLSGRGRVTEVQSHGDAGVSGRVDRHPVRVGDPTWLGLEPRPGTWTTLAVEVDARVLGTLTVGDDVRPDAAEGVQALRDLGLDVALRSADTDARTREVGLQVGVVDAAGDVDAAGQEADVETRSREGQRVLHVAPSTTLADDLGLPDLDVLRVATALRASRSAVRAARRGLVVALTCSAVAGALAAGGLLGPGLASVAAGLSAGVTALSSGSRTVS</sequence>
<evidence type="ECO:0000256" key="1">
    <source>
        <dbReference type="ARBA" id="ARBA00006024"/>
    </source>
</evidence>
<dbReference type="InterPro" id="IPR023299">
    <property type="entry name" value="ATPase_P-typ_cyto_dom_N"/>
</dbReference>
<dbReference type="KEGG" id="aer:AERYTH_01030"/>
<accession>A0A0U3TCV8</accession>
<dbReference type="Pfam" id="PF00702">
    <property type="entry name" value="Hydrolase"/>
    <property type="match status" value="1"/>
</dbReference>
<dbReference type="AlphaFoldDB" id="A0A0U3TCV8"/>
<dbReference type="Proteomes" id="UP000067689">
    <property type="component" value="Chromosome"/>
</dbReference>
<feature type="transmembrane region" description="Helical" evidence="2">
    <location>
        <begin position="103"/>
        <end position="124"/>
    </location>
</feature>
<evidence type="ECO:0000313" key="3">
    <source>
        <dbReference type="EMBL" id="ALX03383.1"/>
    </source>
</evidence>
<dbReference type="InterPro" id="IPR023214">
    <property type="entry name" value="HAD_sf"/>
</dbReference>
<gene>
    <name evidence="3" type="ORF">AERYTH_01030</name>
</gene>